<keyword evidence="2" id="KW-0479">Metal-binding</keyword>
<keyword evidence="4" id="KW-0862">Zinc</keyword>
<dbReference type="RefSeq" id="WP_307444530.1">
    <property type="nucleotide sequence ID" value="NZ_JAUSWP010000002.1"/>
</dbReference>
<dbReference type="Gene3D" id="3.40.50.300">
    <property type="entry name" value="P-loop containing nucleotide triphosphate hydrolases"/>
    <property type="match status" value="1"/>
</dbReference>
<keyword evidence="5 8" id="KW-0067">ATP-binding</keyword>
<evidence type="ECO:0000256" key="6">
    <source>
        <dbReference type="ARBA" id="ARBA00022932"/>
    </source>
</evidence>
<dbReference type="InterPro" id="IPR003593">
    <property type="entry name" value="AAA+_ATPase"/>
</dbReference>
<dbReference type="InterPro" id="IPR027417">
    <property type="entry name" value="P-loop_NTPase"/>
</dbReference>
<dbReference type="SMART" id="SM00382">
    <property type="entry name" value="AAA"/>
    <property type="match status" value="1"/>
</dbReference>
<dbReference type="InterPro" id="IPR045085">
    <property type="entry name" value="HLD_clamp_pol_III_gamma_tau"/>
</dbReference>
<comment type="catalytic activity">
    <reaction evidence="7 8">
        <text>DNA(n) + a 2'-deoxyribonucleoside 5'-triphosphate = DNA(n+1) + diphosphate</text>
        <dbReference type="Rhea" id="RHEA:22508"/>
        <dbReference type="Rhea" id="RHEA-COMP:17339"/>
        <dbReference type="Rhea" id="RHEA-COMP:17340"/>
        <dbReference type="ChEBI" id="CHEBI:33019"/>
        <dbReference type="ChEBI" id="CHEBI:61560"/>
        <dbReference type="ChEBI" id="CHEBI:173112"/>
        <dbReference type="EC" id="2.7.7.7"/>
    </reaction>
</comment>
<dbReference type="Proteomes" id="UP001236620">
    <property type="component" value="Unassembled WGS sequence"/>
</dbReference>
<dbReference type="PANTHER" id="PTHR11669">
    <property type="entry name" value="REPLICATION FACTOR C / DNA POLYMERASE III GAMMA-TAU SUBUNIT"/>
    <property type="match status" value="1"/>
</dbReference>
<dbReference type="InterPro" id="IPR012763">
    <property type="entry name" value="DNA_pol_III_sug/sutau_N"/>
</dbReference>
<evidence type="ECO:0000256" key="4">
    <source>
        <dbReference type="ARBA" id="ARBA00022833"/>
    </source>
</evidence>
<dbReference type="Pfam" id="PF13177">
    <property type="entry name" value="DNA_pol3_delta2"/>
    <property type="match status" value="1"/>
</dbReference>
<dbReference type="NCBIfam" id="TIGR02397">
    <property type="entry name" value="dnaX_nterm"/>
    <property type="match status" value="1"/>
</dbReference>
<evidence type="ECO:0000259" key="9">
    <source>
        <dbReference type="SMART" id="SM00382"/>
    </source>
</evidence>
<keyword evidence="8" id="KW-0235">DNA replication</keyword>
<evidence type="ECO:0000256" key="7">
    <source>
        <dbReference type="ARBA" id="ARBA00049244"/>
    </source>
</evidence>
<reference evidence="10" key="1">
    <citation type="submission" date="2023-07" db="EMBL/GenBank/DDBJ databases">
        <title>Genomic Encyclopedia of Type Strains, Phase IV (KMG-IV): sequencing the most valuable type-strain genomes for metagenomic binning, comparative biology and taxonomic classification.</title>
        <authorList>
            <person name="Goeker M."/>
        </authorList>
    </citation>
    <scope>NUCLEOTIDE SEQUENCE [LARGE SCALE GENOMIC DNA]</scope>
    <source>
        <strain evidence="10">DSM 22019</strain>
    </source>
</reference>
<dbReference type="CDD" id="cd18137">
    <property type="entry name" value="HLD_clamp_pol_III_gamma_tau"/>
    <property type="match status" value="1"/>
</dbReference>
<keyword evidence="8 10" id="KW-0808">Transferase</keyword>
<comment type="caution">
    <text evidence="10">The sequence shown here is derived from an EMBL/GenBank/DDBJ whole genome shotgun (WGS) entry which is preliminary data.</text>
</comment>
<comment type="similarity">
    <text evidence="1 8">Belongs to the DnaX/STICHEL family.</text>
</comment>
<keyword evidence="6 8" id="KW-0239">DNA-directed DNA polymerase</keyword>
<dbReference type="GO" id="GO:0003887">
    <property type="term" value="F:DNA-directed DNA polymerase activity"/>
    <property type="evidence" value="ECO:0007669"/>
    <property type="project" value="UniProtKB-EC"/>
</dbReference>
<feature type="domain" description="AAA+ ATPase" evidence="9">
    <location>
        <begin position="39"/>
        <end position="181"/>
    </location>
</feature>
<dbReference type="PANTHER" id="PTHR11669:SF0">
    <property type="entry name" value="PROTEIN STICHEL-LIKE 2"/>
    <property type="match status" value="1"/>
</dbReference>
<organism evidence="10 11">
    <name type="scientific">Mycoplasma yeatsii</name>
    <dbReference type="NCBI Taxonomy" id="51365"/>
    <lineage>
        <taxon>Bacteria</taxon>
        <taxon>Bacillati</taxon>
        <taxon>Mycoplasmatota</taxon>
        <taxon>Mollicutes</taxon>
        <taxon>Mycoplasmataceae</taxon>
        <taxon>Mycoplasma</taxon>
    </lineage>
</organism>
<dbReference type="InterPro" id="IPR050238">
    <property type="entry name" value="DNA_Rep/Repair_Clamp_Loader"/>
</dbReference>
<protein>
    <recommendedName>
        <fullName evidence="8">DNA polymerase III subunit gamma/tau</fullName>
        <ecNumber evidence="8">2.7.7.7</ecNumber>
    </recommendedName>
</protein>
<evidence type="ECO:0000256" key="5">
    <source>
        <dbReference type="ARBA" id="ARBA00022840"/>
    </source>
</evidence>
<dbReference type="EMBL" id="JAUSWP010000002">
    <property type="protein sequence ID" value="MDQ0567678.1"/>
    <property type="molecule type" value="Genomic_DNA"/>
</dbReference>
<evidence type="ECO:0000256" key="1">
    <source>
        <dbReference type="ARBA" id="ARBA00006360"/>
    </source>
</evidence>
<dbReference type="Gene3D" id="1.10.8.60">
    <property type="match status" value="1"/>
</dbReference>
<proteinExistence type="inferred from homology"/>
<sequence length="639" mass="73497">METNKQSLYRVYRPKDFNSVAGHKNVIEILKKQISDSKIGHALLFAGQRGTGKTSVARIFAKTINCLNLIESKACDKCSNCIMANENRSSDIIEIDAASNNGVDEIRDIKNSVATLPLNSRYKIYIIDEVHMLTKQAFNALLKTLEEPPMHAVFILATTEFSKIPQTILSRCQIFNFSKIDKQSLTNRLNFIVSQEGCEIDKETLDEVYYLSEGSLRDAINIIEQLILVSDKKITINNLKSIFLIATKKEQLQIVKSTLNNNSEFIISYFEKANNQGMNWDVFALGIIEIIKEIIEYKLTNNLDFLNVLTHDDVVQFNDFNIKDIFKLADNLADAYSKTKNSNISYNYLLLSLLKSLNTQTTVVKNNDTFIEIQVKNDDIKPIENDIEIEQIILETKEINKISEEEKTVIIEQESIEIQNLDEEDFTAFVETKINVIDDQSNDKECLKLIELKSKLNSYLLDLISMKNNSSIDNMDLINFLSGTKQFKDEKTKVDKLFSDLFATDEFDNLINKDHANNLYMLLDTKLMALTDSVIILKTQSNSHANLINNLMLDEKVLNNIYSWFKKDYFIFAIDDNKKDEIMMIFKDLKSKNKLSDYKEKTFEEIKNKYVKNNKEVSLNKELIQKAKALFDDDFIIGD</sequence>
<keyword evidence="3 8" id="KW-0547">Nucleotide-binding</keyword>
<gene>
    <name evidence="8" type="primary">dnaX</name>
    <name evidence="10" type="ORF">J2Z63_000321</name>
</gene>
<dbReference type="CDD" id="cd00009">
    <property type="entry name" value="AAA"/>
    <property type="match status" value="1"/>
</dbReference>
<dbReference type="EC" id="2.7.7.7" evidence="8"/>
<evidence type="ECO:0000256" key="3">
    <source>
        <dbReference type="ARBA" id="ARBA00022741"/>
    </source>
</evidence>
<keyword evidence="11" id="KW-1185">Reference proteome</keyword>
<name>A0ABU0NE01_9MOLU</name>
<dbReference type="SUPFAM" id="SSF52540">
    <property type="entry name" value="P-loop containing nucleoside triphosphate hydrolases"/>
    <property type="match status" value="1"/>
</dbReference>
<comment type="subunit">
    <text evidence="8">DNA polymerase III contains a core (composed of alpha, epsilon and theta chains) that associates with a tau subunit. This core dimerizes to form the POLIII' complex. PolIII' associates with the gamma complex (composed of gamma, delta, delta', psi and chi chains) and with the beta chain to form the complete DNA polymerase III complex.</text>
</comment>
<comment type="function">
    <text evidence="8">DNA polymerase III is a complex, multichain enzyme responsible for most of the replicative synthesis in bacteria. This DNA polymerase also exhibits 3' to 5' exonuclease activity.</text>
</comment>
<evidence type="ECO:0000256" key="8">
    <source>
        <dbReference type="RuleBase" id="RU364063"/>
    </source>
</evidence>
<evidence type="ECO:0000313" key="10">
    <source>
        <dbReference type="EMBL" id="MDQ0567678.1"/>
    </source>
</evidence>
<evidence type="ECO:0000256" key="2">
    <source>
        <dbReference type="ARBA" id="ARBA00022723"/>
    </source>
</evidence>
<keyword evidence="8 10" id="KW-0548">Nucleotidyltransferase</keyword>
<evidence type="ECO:0000313" key="11">
    <source>
        <dbReference type="Proteomes" id="UP001236620"/>
    </source>
</evidence>
<accession>A0ABU0NE01</accession>